<reference evidence="1 2" key="1">
    <citation type="submission" date="2020-03" db="EMBL/GenBank/DDBJ databases">
        <title>Roseomonas selenitidurans sp. nov. isolated from urban soil.</title>
        <authorList>
            <person name="Liu H."/>
        </authorList>
    </citation>
    <scope>NUCLEOTIDE SEQUENCE [LARGE SCALE GENOMIC DNA]</scope>
    <source>
        <strain evidence="1 2">BU-1</strain>
    </source>
</reference>
<organism evidence="1 2">
    <name type="scientific">Falsiroseomonas selenitidurans</name>
    <dbReference type="NCBI Taxonomy" id="2716335"/>
    <lineage>
        <taxon>Bacteria</taxon>
        <taxon>Pseudomonadati</taxon>
        <taxon>Pseudomonadota</taxon>
        <taxon>Alphaproteobacteria</taxon>
        <taxon>Acetobacterales</taxon>
        <taxon>Roseomonadaceae</taxon>
        <taxon>Falsiroseomonas</taxon>
    </lineage>
</organism>
<dbReference type="SUPFAM" id="SSF52266">
    <property type="entry name" value="SGNH hydrolase"/>
    <property type="match status" value="1"/>
</dbReference>
<keyword evidence="2" id="KW-1185">Reference proteome</keyword>
<protein>
    <recommendedName>
        <fullName evidence="3">SGNH hydrolase-type esterase domain-containing protein</fullName>
    </recommendedName>
</protein>
<evidence type="ECO:0008006" key="3">
    <source>
        <dbReference type="Google" id="ProtNLM"/>
    </source>
</evidence>
<dbReference type="RefSeq" id="WP_168034233.1">
    <property type="nucleotide sequence ID" value="NZ_JAAVNE010000046.1"/>
</dbReference>
<name>A0ABX1EC98_9PROT</name>
<sequence>MTTLIKVGRASTRPAATTIDRADKLLLTQAAGVRSIEYGVLEDQAVAASESAATAVAETVATATAEPFAATASTAAQNALSAAALAGSFATKADADAALADYTDGQSVEVTSDSTASLNGLYARRSAAWVQISTATVAGIDTRLSPVEAQVTPAIGAVQQVIQRGDGVYGLDAARNIIWQLSPTGMRYRAAVTLDRATLTQEVLPAGVTRVALTPQPYARSLAAYARVEVDANRRILSAVPLYAPASADAAEAVQTAADYVVYAALDGEGDSQVYSEHRTTGVITQLSAAGSNNTAPVLLGPDAVGWTSDRASGPPLGHFWSPLSAPRERALRPYGRITCLGDSMTFRGYPETLEDILGVQVTNRGVNGDTSTRVAARLGYVPARITVSGNEIAASGDTAITAYSSNPTNLAGTLAGVPGYLRASGSGISFERTGSGSATACPPGTPFVPDRTGWDEEICVLWAGHNNPGELRRYLDEVAAFVAFLSTYGKRFLILPYINSADEPIGSIGYKQRQRHLAALLAAYPDNVVDPMPTLLAAADPEEPQDVIDAALGVVPASLRVDSLHLTEPAGYAVVAQFVADAIQARGWL</sequence>
<dbReference type="EMBL" id="JAAVNE010000046">
    <property type="protein sequence ID" value="NKC33507.1"/>
    <property type="molecule type" value="Genomic_DNA"/>
</dbReference>
<proteinExistence type="predicted"/>
<dbReference type="Gene3D" id="3.40.50.1110">
    <property type="entry name" value="SGNH hydrolase"/>
    <property type="match status" value="1"/>
</dbReference>
<dbReference type="InterPro" id="IPR036514">
    <property type="entry name" value="SGNH_hydro_sf"/>
</dbReference>
<dbReference type="Proteomes" id="UP000787635">
    <property type="component" value="Unassembled WGS sequence"/>
</dbReference>
<gene>
    <name evidence="1" type="ORF">HEQ75_21775</name>
</gene>
<evidence type="ECO:0000313" key="1">
    <source>
        <dbReference type="EMBL" id="NKC33507.1"/>
    </source>
</evidence>
<evidence type="ECO:0000313" key="2">
    <source>
        <dbReference type="Proteomes" id="UP000787635"/>
    </source>
</evidence>
<comment type="caution">
    <text evidence="1">The sequence shown here is derived from an EMBL/GenBank/DDBJ whole genome shotgun (WGS) entry which is preliminary data.</text>
</comment>
<accession>A0ABX1EC98</accession>